<keyword evidence="2" id="KW-1185">Reference proteome</keyword>
<dbReference type="Proteomes" id="UP001229346">
    <property type="component" value="Unassembled WGS sequence"/>
</dbReference>
<reference evidence="1 2" key="1">
    <citation type="submission" date="2023-07" db="EMBL/GenBank/DDBJ databases">
        <title>Sorghum-associated microbial communities from plants grown in Nebraska, USA.</title>
        <authorList>
            <person name="Schachtman D."/>
        </authorList>
    </citation>
    <scope>NUCLEOTIDE SEQUENCE [LARGE SCALE GENOMIC DNA]</scope>
    <source>
        <strain evidence="1 2">CC482</strain>
    </source>
</reference>
<name>A0ABT9U0Y6_PAEHA</name>
<proteinExistence type="predicted"/>
<dbReference type="RefSeq" id="WP_307204438.1">
    <property type="nucleotide sequence ID" value="NZ_JAUSSU010000005.1"/>
</dbReference>
<protein>
    <submittedName>
        <fullName evidence="1">Uncharacterized protein</fullName>
    </submittedName>
</protein>
<sequence>MDNETNEHAGLDINILVYGYLKKATQEGGFSHAVTDSAGNRIANNGKFFG</sequence>
<organism evidence="1 2">
    <name type="scientific">Paenibacillus harenae</name>
    <dbReference type="NCBI Taxonomy" id="306543"/>
    <lineage>
        <taxon>Bacteria</taxon>
        <taxon>Bacillati</taxon>
        <taxon>Bacillota</taxon>
        <taxon>Bacilli</taxon>
        <taxon>Bacillales</taxon>
        <taxon>Paenibacillaceae</taxon>
        <taxon>Paenibacillus</taxon>
    </lineage>
</organism>
<evidence type="ECO:0000313" key="1">
    <source>
        <dbReference type="EMBL" id="MDQ0113297.1"/>
    </source>
</evidence>
<comment type="caution">
    <text evidence="1">The sequence shown here is derived from an EMBL/GenBank/DDBJ whole genome shotgun (WGS) entry which is preliminary data.</text>
</comment>
<evidence type="ECO:0000313" key="2">
    <source>
        <dbReference type="Proteomes" id="UP001229346"/>
    </source>
</evidence>
<dbReference type="EMBL" id="JAUSSU010000005">
    <property type="protein sequence ID" value="MDQ0113297.1"/>
    <property type="molecule type" value="Genomic_DNA"/>
</dbReference>
<gene>
    <name evidence="1" type="ORF">J2T15_002738</name>
</gene>
<accession>A0ABT9U0Y6</accession>